<feature type="transmembrane region" description="Helical" evidence="6">
    <location>
        <begin position="200"/>
        <end position="224"/>
    </location>
</feature>
<evidence type="ECO:0000256" key="2">
    <source>
        <dbReference type="ARBA" id="ARBA00022475"/>
    </source>
</evidence>
<evidence type="ECO:0000256" key="6">
    <source>
        <dbReference type="PIRNR" id="PIRNR018968"/>
    </source>
</evidence>
<dbReference type="Proteomes" id="UP000224563">
    <property type="component" value="Unassembled WGS sequence"/>
</dbReference>
<evidence type="ECO:0000256" key="3">
    <source>
        <dbReference type="ARBA" id="ARBA00022692"/>
    </source>
</evidence>
<dbReference type="GO" id="GO:0005886">
    <property type="term" value="C:plasma membrane"/>
    <property type="evidence" value="ECO:0007669"/>
    <property type="project" value="UniProtKB-SubCell"/>
</dbReference>
<dbReference type="Pfam" id="PF02687">
    <property type="entry name" value="FtsX"/>
    <property type="match status" value="1"/>
</dbReference>
<protein>
    <submittedName>
        <fullName evidence="8">ABC transporter permease</fullName>
    </submittedName>
</protein>
<comment type="similarity">
    <text evidence="6">Belongs to the ABC-4 integral membrane protein family.</text>
</comment>
<dbReference type="PANTHER" id="PTHR46795:SF3">
    <property type="entry name" value="ABC TRANSPORTER PERMEASE"/>
    <property type="match status" value="1"/>
</dbReference>
<dbReference type="PANTHER" id="PTHR46795">
    <property type="entry name" value="ABC TRANSPORTER PERMEASE-RELATED-RELATED"/>
    <property type="match status" value="1"/>
</dbReference>
<evidence type="ECO:0000313" key="8">
    <source>
        <dbReference type="EMBL" id="PHU37702.1"/>
    </source>
</evidence>
<name>A0A2G3E355_9FIRM</name>
<keyword evidence="5 6" id="KW-0472">Membrane</keyword>
<dbReference type="RefSeq" id="WP_099386037.1">
    <property type="nucleotide sequence ID" value="NZ_JANSWH010000067.1"/>
</dbReference>
<dbReference type="PIRSF" id="PIRSF018968">
    <property type="entry name" value="ABC_permease_BceB"/>
    <property type="match status" value="1"/>
</dbReference>
<evidence type="ECO:0000256" key="5">
    <source>
        <dbReference type="ARBA" id="ARBA00023136"/>
    </source>
</evidence>
<feature type="transmembrane region" description="Helical" evidence="6">
    <location>
        <begin position="236"/>
        <end position="262"/>
    </location>
</feature>
<keyword evidence="9" id="KW-1185">Reference proteome</keyword>
<evidence type="ECO:0000256" key="4">
    <source>
        <dbReference type="ARBA" id="ARBA00022989"/>
    </source>
</evidence>
<keyword evidence="2 6" id="KW-1003">Cell membrane</keyword>
<evidence type="ECO:0000256" key="1">
    <source>
        <dbReference type="ARBA" id="ARBA00004651"/>
    </source>
</evidence>
<sequence>MLFKISCKNIRKSMRDYAIYFFTLVIGVSIFYVFNAIGTQMGFMKLADDTRQISELLVTLISMLSIFVAIVLGLLIVYASRFLMKRRNHEFAIYMTLGMSKGRISMILVLETMLIGIGSLVCGLLLGIGLSQLMSALVANLFEADMTDYAFTVSCDAIVKTLLCFVIIYLVAMIFNSLIITRMRLIQLIQSGQKSERVHLHNPVLCVLIFVIASAVLGRCYYQVGWDYANLTTRKLLICIICGAICTFLVFWSISGLLLRLVMMRKKTYYRGLNAFTFRQISSKVNTMVLSMSVICLMLFITICTLAAGFSVRNSLNHDLKTQCPVDMEVAAVNGSKPVDLTKDWVMRGHECGFPIDDYMSDYVQYCLYYFKDYKASDFLGPEAGDRWDTMIETFIGVSDYNRLAQLYGKDSIELSADEFVLLCDFKNMTDMRNDRLANNREITVGGTTLKSKYDHCVDGFVQISAQHINMGVFVVPDETLQNATVNLMVLSGNYRANTDAQKKSVDKKALKAFEHDYLINTKIDIANASIGLGAIITFIGLYIGIVFLIASGAILALKELSESVDSIHRYEMLRKIGVDERDLTRSLFRQTGIFFLLPFAVAAIHSVFGMKFAVNTLEIFGTGGLPESIAASAMILALIYGGYFVVTYLCAKAIVRDNSRL</sequence>
<dbReference type="GO" id="GO:0055085">
    <property type="term" value="P:transmembrane transport"/>
    <property type="evidence" value="ECO:0007669"/>
    <property type="project" value="UniProtKB-UniRule"/>
</dbReference>
<keyword evidence="6" id="KW-0813">Transport</keyword>
<reference evidence="8 9" key="2">
    <citation type="submission" date="2017-10" db="EMBL/GenBank/DDBJ databases">
        <authorList>
            <person name="Banno H."/>
            <person name="Chua N.-H."/>
        </authorList>
    </citation>
    <scope>NUCLEOTIDE SEQUENCE [LARGE SCALE GENOMIC DNA]</scope>
    <source>
        <strain evidence="8 9">JK623</strain>
    </source>
</reference>
<keyword evidence="3 6" id="KW-0812">Transmembrane</keyword>
<comment type="subcellular location">
    <subcellularLocation>
        <location evidence="1 6">Cell membrane</location>
        <topology evidence="1 6">Multi-pass membrane protein</topology>
    </subcellularLocation>
</comment>
<dbReference type="InterPro" id="IPR003838">
    <property type="entry name" value="ABC3_permease_C"/>
</dbReference>
<keyword evidence="4 6" id="KW-1133">Transmembrane helix</keyword>
<dbReference type="InterPro" id="IPR052536">
    <property type="entry name" value="ABC-4_Integral_Memb_Prot"/>
</dbReference>
<proteinExistence type="inferred from homology"/>
<feature type="transmembrane region" description="Helical" evidence="6">
    <location>
        <begin position="289"/>
        <end position="312"/>
    </location>
</feature>
<feature type="transmembrane region" description="Helical" evidence="6">
    <location>
        <begin position="630"/>
        <end position="652"/>
    </location>
</feature>
<accession>A0A2G3E355</accession>
<feature type="transmembrane region" description="Helical" evidence="6">
    <location>
        <begin position="592"/>
        <end position="610"/>
    </location>
</feature>
<feature type="transmembrane region" description="Helical" evidence="6">
    <location>
        <begin position="531"/>
        <end position="558"/>
    </location>
</feature>
<feature type="transmembrane region" description="Helical" evidence="6">
    <location>
        <begin position="57"/>
        <end position="83"/>
    </location>
</feature>
<feature type="domain" description="ABC3 transporter permease C-terminal" evidence="7">
    <location>
        <begin position="63"/>
        <end position="183"/>
    </location>
</feature>
<gene>
    <name evidence="8" type="ORF">CSX02_06350</name>
</gene>
<reference evidence="8 9" key="1">
    <citation type="submission" date="2017-10" db="EMBL/GenBank/DDBJ databases">
        <title>Resolving the taxonomy of Roseburia spp., Eubacterium rectale and Agathobacter spp. through phylogenomic analysis.</title>
        <authorList>
            <person name="Sheridan P.O."/>
            <person name="Walker A.W."/>
            <person name="Duncan S.H."/>
            <person name="Scott K.P."/>
            <person name="Toole P.W.O."/>
            <person name="Luis P."/>
            <person name="Flint H.J."/>
        </authorList>
    </citation>
    <scope>NUCLEOTIDE SEQUENCE [LARGE SCALE GENOMIC DNA]</scope>
    <source>
        <strain evidence="8 9">JK623</strain>
    </source>
</reference>
<comment type="caution">
    <text evidence="8">The sequence shown here is derived from an EMBL/GenBank/DDBJ whole genome shotgun (WGS) entry which is preliminary data.</text>
</comment>
<feature type="transmembrane region" description="Helical" evidence="6">
    <location>
        <begin position="17"/>
        <end position="37"/>
    </location>
</feature>
<evidence type="ECO:0000259" key="7">
    <source>
        <dbReference type="Pfam" id="PF02687"/>
    </source>
</evidence>
<feature type="transmembrane region" description="Helical" evidence="6">
    <location>
        <begin position="104"/>
        <end position="137"/>
    </location>
</feature>
<dbReference type="EMBL" id="PDYG01000031">
    <property type="protein sequence ID" value="PHU37702.1"/>
    <property type="molecule type" value="Genomic_DNA"/>
</dbReference>
<organism evidence="8 9">
    <name type="scientific">Agathobacter ruminis</name>
    <dbReference type="NCBI Taxonomy" id="1712665"/>
    <lineage>
        <taxon>Bacteria</taxon>
        <taxon>Bacillati</taxon>
        <taxon>Bacillota</taxon>
        <taxon>Clostridia</taxon>
        <taxon>Lachnospirales</taxon>
        <taxon>Lachnospiraceae</taxon>
        <taxon>Agathobacter</taxon>
    </lineage>
</organism>
<dbReference type="InterPro" id="IPR027022">
    <property type="entry name" value="ABC_permease_BceB-typ"/>
</dbReference>
<evidence type="ECO:0000313" key="9">
    <source>
        <dbReference type="Proteomes" id="UP000224563"/>
    </source>
</evidence>
<feature type="transmembrane region" description="Helical" evidence="6">
    <location>
        <begin position="157"/>
        <end position="179"/>
    </location>
</feature>
<dbReference type="AlphaFoldDB" id="A0A2G3E355"/>